<gene>
    <name evidence="1" type="ORF">ACFFN0_00275</name>
</gene>
<protein>
    <recommendedName>
        <fullName evidence="3">Uridine kinase</fullName>
    </recommendedName>
</protein>
<dbReference type="InterPro" id="IPR027417">
    <property type="entry name" value="P-loop_NTPase"/>
</dbReference>
<evidence type="ECO:0008006" key="3">
    <source>
        <dbReference type="Google" id="ProtNLM"/>
    </source>
</evidence>
<proteinExistence type="predicted"/>
<dbReference type="RefSeq" id="WP_141338721.1">
    <property type="nucleotide sequence ID" value="NZ_JBHMAX010000001.1"/>
</dbReference>
<name>A0ABV5UY51_9MICO</name>
<accession>A0ABV5UY51</accession>
<dbReference type="SUPFAM" id="SSF52540">
    <property type="entry name" value="P-loop containing nucleoside triphosphate hydrolases"/>
    <property type="match status" value="1"/>
</dbReference>
<keyword evidence="2" id="KW-1185">Reference proteome</keyword>
<dbReference type="EMBL" id="JBHMAX010000001">
    <property type="protein sequence ID" value="MFB9730479.1"/>
    <property type="molecule type" value="Genomic_DNA"/>
</dbReference>
<evidence type="ECO:0000313" key="1">
    <source>
        <dbReference type="EMBL" id="MFB9730479.1"/>
    </source>
</evidence>
<dbReference type="Proteomes" id="UP001589613">
    <property type="component" value="Unassembled WGS sequence"/>
</dbReference>
<evidence type="ECO:0000313" key="2">
    <source>
        <dbReference type="Proteomes" id="UP001589613"/>
    </source>
</evidence>
<sequence>MADRPAGAEPTWWPGLLGRVGPLVGGRPVLVGVDGRSGAGKTDLALAAAELLSAAGHPAHVVHLDALYPGWSGLAPALPRLCEEVVAPLLAGRPGRYRSWDWDAGRPGPTVVVPPRPVVVVEGVGTLASPCAGSFDVRLWLEAPATVRRVRALARDGETFAPHWDHWAEQEDAVLATRPRWDGLVDTVVGRTRWSAPEWDRLDP</sequence>
<dbReference type="Gene3D" id="3.40.50.300">
    <property type="entry name" value="P-loop containing nucleotide triphosphate hydrolases"/>
    <property type="match status" value="1"/>
</dbReference>
<reference evidence="1 2" key="1">
    <citation type="submission" date="2024-09" db="EMBL/GenBank/DDBJ databases">
        <authorList>
            <person name="Sun Q."/>
            <person name="Mori K."/>
        </authorList>
    </citation>
    <scope>NUCLEOTIDE SEQUENCE [LARGE SCALE GENOMIC DNA]</scope>
    <source>
        <strain evidence="1 2">JCM 12763</strain>
    </source>
</reference>
<organism evidence="1 2">
    <name type="scientific">Ornithinimicrobium kibberense</name>
    <dbReference type="NCBI Taxonomy" id="282060"/>
    <lineage>
        <taxon>Bacteria</taxon>
        <taxon>Bacillati</taxon>
        <taxon>Actinomycetota</taxon>
        <taxon>Actinomycetes</taxon>
        <taxon>Micrococcales</taxon>
        <taxon>Ornithinimicrobiaceae</taxon>
        <taxon>Ornithinimicrobium</taxon>
    </lineage>
</organism>
<comment type="caution">
    <text evidence="1">The sequence shown here is derived from an EMBL/GenBank/DDBJ whole genome shotgun (WGS) entry which is preliminary data.</text>
</comment>